<dbReference type="GeneID" id="12447434"/>
<evidence type="ECO:0000313" key="2">
    <source>
        <dbReference type="Proteomes" id="UP000007954"/>
    </source>
</evidence>
<gene>
    <name evidence="1" type="ordered locus">Hqrw_2696</name>
</gene>
<sequence length="163" mass="17531">MIISRFMWRGIIFAIVIALGGAVLLGWAPSPTSTGAASLTTDQGNTDFDVMVTTQGRCGPTCLNVATVVTNQQTTQATNIEITAQVFPGYVESANSATTTVVYRTEEQVGTLAPGERKSIDRSVRWGSAEALSVKDQGGRVTILIEIQSTDTEVTFREHYDLI</sequence>
<reference evidence="1 2" key="1">
    <citation type="journal article" date="2011" name="PLoS ONE">
        <title>Haloquadratum walsbyi: limited diversity in a global pond.</title>
        <authorList>
            <person name="Dyall-Smith M."/>
            <person name="Pfeiffer F."/>
            <person name="Klee K."/>
            <person name="Palm P."/>
            <person name="Gross K."/>
            <person name="Schuster S.C."/>
            <person name="Rampp M."/>
            <person name="Oesterhelt D."/>
        </authorList>
    </citation>
    <scope>NUCLEOTIDE SEQUENCE [LARGE SCALE GENOMIC DNA]</scope>
    <source>
        <strain evidence="2">DSM 16854 / JCM 12705 / C23</strain>
    </source>
</reference>
<accession>G0LL88</accession>
<dbReference type="RefSeq" id="WP_014556135.1">
    <property type="nucleotide sequence ID" value="NC_017459.1"/>
</dbReference>
<protein>
    <submittedName>
        <fullName evidence="1">Uncharacterized protein</fullName>
    </submittedName>
</protein>
<evidence type="ECO:0000313" key="1">
    <source>
        <dbReference type="EMBL" id="CCC40528.1"/>
    </source>
</evidence>
<dbReference type="EMBL" id="FR746099">
    <property type="protein sequence ID" value="CCC40528.1"/>
    <property type="molecule type" value="Genomic_DNA"/>
</dbReference>
<dbReference type="AlphaFoldDB" id="G0LL88"/>
<dbReference type="HOGENOM" id="CLU_1673965_0_0_2"/>
<organism evidence="1 2">
    <name type="scientific">Haloquadratum walsbyi (strain DSM 16854 / JCM 12705 / C23)</name>
    <dbReference type="NCBI Taxonomy" id="768065"/>
    <lineage>
        <taxon>Archaea</taxon>
        <taxon>Methanobacteriati</taxon>
        <taxon>Methanobacteriota</taxon>
        <taxon>Stenosarchaea group</taxon>
        <taxon>Halobacteria</taxon>
        <taxon>Halobacteriales</taxon>
        <taxon>Haloferacaceae</taxon>
        <taxon>Haloquadratum</taxon>
    </lineage>
</organism>
<name>G0LL88_HALWC</name>
<dbReference type="KEGG" id="hwc:Hqrw_2696"/>
<proteinExistence type="predicted"/>
<dbReference type="Proteomes" id="UP000007954">
    <property type="component" value="Chromosome"/>
</dbReference>